<evidence type="ECO:0000313" key="6">
    <source>
        <dbReference type="Proteomes" id="UP000708148"/>
    </source>
</evidence>
<dbReference type="GO" id="GO:0005737">
    <property type="term" value="C:cytoplasm"/>
    <property type="evidence" value="ECO:0007669"/>
    <property type="project" value="UniProtKB-SubCell"/>
</dbReference>
<evidence type="ECO:0000256" key="1">
    <source>
        <dbReference type="ARBA" id="ARBA00004496"/>
    </source>
</evidence>
<dbReference type="InterPro" id="IPR002052">
    <property type="entry name" value="DNA_methylase_N6_adenine_CS"/>
</dbReference>
<dbReference type="InterPro" id="IPR041370">
    <property type="entry name" value="Mlase_EEF1AKMT1/ZCCHC4"/>
</dbReference>
<name>A0A8S1JFR0_9CHLO</name>
<evidence type="ECO:0000313" key="5">
    <source>
        <dbReference type="EMBL" id="CAD7702838.1"/>
    </source>
</evidence>
<dbReference type="InterPro" id="IPR029063">
    <property type="entry name" value="SAM-dependent_MTases_sf"/>
</dbReference>
<proteinExistence type="predicted"/>
<comment type="subcellular location">
    <subcellularLocation>
        <location evidence="1">Cytoplasm</location>
    </subcellularLocation>
</comment>
<dbReference type="PROSITE" id="PS00092">
    <property type="entry name" value="N6_MTASE"/>
    <property type="match status" value="1"/>
</dbReference>
<evidence type="ECO:0000256" key="4">
    <source>
        <dbReference type="ARBA" id="ARBA00022679"/>
    </source>
</evidence>
<dbReference type="Pfam" id="PF10237">
    <property type="entry name" value="N6-adenineMlase"/>
    <property type="match status" value="1"/>
</dbReference>
<dbReference type="GO" id="GO:0003676">
    <property type="term" value="F:nucleic acid binding"/>
    <property type="evidence" value="ECO:0007669"/>
    <property type="project" value="InterPro"/>
</dbReference>
<reference evidence="5" key="1">
    <citation type="submission" date="2020-12" db="EMBL/GenBank/DDBJ databases">
        <authorList>
            <person name="Iha C."/>
        </authorList>
    </citation>
    <scope>NUCLEOTIDE SEQUENCE</scope>
</reference>
<dbReference type="GO" id="GO:0016279">
    <property type="term" value="F:protein-lysine N-methyltransferase activity"/>
    <property type="evidence" value="ECO:0007669"/>
    <property type="project" value="InterPro"/>
</dbReference>
<dbReference type="Proteomes" id="UP000708148">
    <property type="component" value="Unassembled WGS sequence"/>
</dbReference>
<organism evidence="5 6">
    <name type="scientific">Ostreobium quekettii</name>
    <dbReference type="NCBI Taxonomy" id="121088"/>
    <lineage>
        <taxon>Eukaryota</taxon>
        <taxon>Viridiplantae</taxon>
        <taxon>Chlorophyta</taxon>
        <taxon>core chlorophytes</taxon>
        <taxon>Ulvophyceae</taxon>
        <taxon>TCBD clade</taxon>
        <taxon>Bryopsidales</taxon>
        <taxon>Ostreobineae</taxon>
        <taxon>Ostreobiaceae</taxon>
        <taxon>Ostreobium</taxon>
    </lineage>
</organism>
<dbReference type="PANTHER" id="PTHR13200:SF1">
    <property type="entry name" value="NUCLEIC ACID BINDING PROTEIN"/>
    <property type="match status" value="1"/>
</dbReference>
<accession>A0A8S1JFR0</accession>
<dbReference type="AlphaFoldDB" id="A0A8S1JFR0"/>
<evidence type="ECO:0000256" key="2">
    <source>
        <dbReference type="ARBA" id="ARBA00022490"/>
    </source>
</evidence>
<evidence type="ECO:0000256" key="3">
    <source>
        <dbReference type="ARBA" id="ARBA00022603"/>
    </source>
</evidence>
<dbReference type="PANTHER" id="PTHR13200">
    <property type="entry name" value="EEF1A LYSINE METHYLTRANSFERASE 1"/>
    <property type="match status" value="1"/>
</dbReference>
<gene>
    <name evidence="5" type="ORF">OSTQU699_LOCUS8195</name>
</gene>
<sequence length="189" mass="21621">MTKGNRFLARHHEKPSLNQYWYSAFTIDTLIKELEDAAEAVAFVSTPSVYFSLDKESKLRPRSWLFDFDEKWSKDPHFVFYDYASPSDVPPALRHSFDCVVVDPPFVSGEVWAKYIETSRLLLAPQGGRVVLSTISENAGMLREALGAKPCLFKPSIPTLVYQYSFFTNFDTKYLNTRNQELPCEDDAA</sequence>
<keyword evidence="6" id="KW-1185">Reference proteome</keyword>
<keyword evidence="2" id="KW-0963">Cytoplasm</keyword>
<dbReference type="SUPFAM" id="SSF53335">
    <property type="entry name" value="S-adenosyl-L-methionine-dependent methyltransferases"/>
    <property type="match status" value="1"/>
</dbReference>
<protein>
    <recommendedName>
        <fullName evidence="7">N6-adenine methyltransferase</fullName>
    </recommendedName>
</protein>
<keyword evidence="3" id="KW-0489">Methyltransferase</keyword>
<comment type="caution">
    <text evidence="5">The sequence shown here is derived from an EMBL/GenBank/DDBJ whole genome shotgun (WGS) entry which is preliminary data.</text>
</comment>
<evidence type="ECO:0008006" key="7">
    <source>
        <dbReference type="Google" id="ProtNLM"/>
    </source>
</evidence>
<dbReference type="GO" id="GO:0032259">
    <property type="term" value="P:methylation"/>
    <property type="evidence" value="ECO:0007669"/>
    <property type="project" value="UniProtKB-KW"/>
</dbReference>
<keyword evidence="4" id="KW-0808">Transferase</keyword>
<dbReference type="OrthoDB" id="206354at2759"/>
<dbReference type="InterPro" id="IPR019369">
    <property type="entry name" value="Efm5/EEF1AKMT1"/>
</dbReference>
<dbReference type="EMBL" id="CAJHUC010001969">
    <property type="protein sequence ID" value="CAD7702838.1"/>
    <property type="molecule type" value="Genomic_DNA"/>
</dbReference>